<dbReference type="InterPro" id="IPR035386">
    <property type="entry name" value="Arm-DNA-bind_5"/>
</dbReference>
<dbReference type="CDD" id="cd01185">
    <property type="entry name" value="INTN1_C_like"/>
    <property type="match status" value="1"/>
</dbReference>
<dbReference type="Gene3D" id="1.10.443.10">
    <property type="entry name" value="Intergrase catalytic core"/>
    <property type="match status" value="1"/>
</dbReference>
<gene>
    <name evidence="5" type="ORF">SAMN04489864_102323</name>
</gene>
<dbReference type="STRING" id="414048.SAMN04489864_102323"/>
<name>A0A1I2UV62_9SPHI</name>
<comment type="similarity">
    <text evidence="1">Belongs to the 'phage' integrase family.</text>
</comment>
<evidence type="ECO:0000256" key="1">
    <source>
        <dbReference type="ARBA" id="ARBA00008857"/>
    </source>
</evidence>
<dbReference type="InterPro" id="IPR050090">
    <property type="entry name" value="Tyrosine_recombinase_XerCD"/>
</dbReference>
<evidence type="ECO:0000313" key="5">
    <source>
        <dbReference type="EMBL" id="SFG80069.1"/>
    </source>
</evidence>
<proteinExistence type="inferred from homology"/>
<keyword evidence="2" id="KW-0238">DNA-binding</keyword>
<keyword evidence="3" id="KW-0233">DNA recombination</keyword>
<evidence type="ECO:0000313" key="6">
    <source>
        <dbReference type="Proteomes" id="UP000199666"/>
    </source>
</evidence>
<dbReference type="EMBL" id="FOPP01000002">
    <property type="protein sequence ID" value="SFG80069.1"/>
    <property type="molecule type" value="Genomic_DNA"/>
</dbReference>
<accession>A0A1I2UV62</accession>
<reference evidence="5 6" key="1">
    <citation type="submission" date="2016-10" db="EMBL/GenBank/DDBJ databases">
        <authorList>
            <person name="de Groot N.N."/>
        </authorList>
    </citation>
    <scope>NUCLEOTIDE SEQUENCE [LARGE SCALE GENOMIC DNA]</scope>
    <source>
        <strain evidence="5 6">DSM 18684</strain>
    </source>
</reference>
<protein>
    <submittedName>
        <fullName evidence="5">Site-specific recombinase XerD</fullName>
    </submittedName>
</protein>
<dbReference type="GO" id="GO:0015074">
    <property type="term" value="P:DNA integration"/>
    <property type="evidence" value="ECO:0007669"/>
    <property type="project" value="InterPro"/>
</dbReference>
<evidence type="ECO:0000259" key="4">
    <source>
        <dbReference type="PROSITE" id="PS51898"/>
    </source>
</evidence>
<dbReference type="Pfam" id="PF13102">
    <property type="entry name" value="Phage_int_SAM_5"/>
    <property type="match status" value="1"/>
</dbReference>
<dbReference type="GO" id="GO:0003677">
    <property type="term" value="F:DNA binding"/>
    <property type="evidence" value="ECO:0007669"/>
    <property type="project" value="UniProtKB-KW"/>
</dbReference>
<dbReference type="OrthoDB" id="892893at2"/>
<dbReference type="InterPro" id="IPR013762">
    <property type="entry name" value="Integrase-like_cat_sf"/>
</dbReference>
<evidence type="ECO:0000256" key="2">
    <source>
        <dbReference type="ARBA" id="ARBA00023125"/>
    </source>
</evidence>
<dbReference type="PROSITE" id="PS51898">
    <property type="entry name" value="TYR_RECOMBINASE"/>
    <property type="match status" value="1"/>
</dbReference>
<feature type="domain" description="Tyr recombinase" evidence="4">
    <location>
        <begin position="222"/>
        <end position="403"/>
    </location>
</feature>
<dbReference type="PANTHER" id="PTHR30349">
    <property type="entry name" value="PHAGE INTEGRASE-RELATED"/>
    <property type="match status" value="1"/>
</dbReference>
<dbReference type="Pfam" id="PF00589">
    <property type="entry name" value="Phage_integrase"/>
    <property type="match status" value="1"/>
</dbReference>
<dbReference type="GO" id="GO:0006310">
    <property type="term" value="P:DNA recombination"/>
    <property type="evidence" value="ECO:0007669"/>
    <property type="project" value="UniProtKB-KW"/>
</dbReference>
<dbReference type="InterPro" id="IPR010998">
    <property type="entry name" value="Integrase_recombinase_N"/>
</dbReference>
<dbReference type="PANTHER" id="PTHR30349:SF64">
    <property type="entry name" value="PROPHAGE INTEGRASE INTD-RELATED"/>
    <property type="match status" value="1"/>
</dbReference>
<dbReference type="SUPFAM" id="SSF56349">
    <property type="entry name" value="DNA breaking-rejoining enzymes"/>
    <property type="match status" value="1"/>
</dbReference>
<dbReference type="Pfam" id="PF17293">
    <property type="entry name" value="Arm-DNA-bind_5"/>
    <property type="match status" value="1"/>
</dbReference>
<dbReference type="Proteomes" id="UP000199666">
    <property type="component" value="Unassembled WGS sequence"/>
</dbReference>
<dbReference type="InterPro" id="IPR002104">
    <property type="entry name" value="Integrase_catalytic"/>
</dbReference>
<dbReference type="RefSeq" id="WP_090992513.1">
    <property type="nucleotide sequence ID" value="NZ_FOPP01000002.1"/>
</dbReference>
<evidence type="ECO:0000256" key="3">
    <source>
        <dbReference type="ARBA" id="ARBA00023172"/>
    </source>
</evidence>
<organism evidence="5 6">
    <name type="scientific">Pedobacter insulae</name>
    <dbReference type="NCBI Taxonomy" id="414048"/>
    <lineage>
        <taxon>Bacteria</taxon>
        <taxon>Pseudomonadati</taxon>
        <taxon>Bacteroidota</taxon>
        <taxon>Sphingobacteriia</taxon>
        <taxon>Sphingobacteriales</taxon>
        <taxon>Sphingobacteriaceae</taxon>
        <taxon>Pedobacter</taxon>
    </lineage>
</organism>
<dbReference type="Gene3D" id="1.10.150.130">
    <property type="match status" value="1"/>
</dbReference>
<dbReference type="InterPro" id="IPR025269">
    <property type="entry name" value="SAM-like_dom"/>
</dbReference>
<keyword evidence="6" id="KW-1185">Reference proteome</keyword>
<dbReference type="AlphaFoldDB" id="A0A1I2UV62"/>
<sequence>MKTQHTFTTLFFLKKDKQTNGNAPLYAKITVNGQFTHLSAKRRLAISDWNQKQQKISGDSDHQNDVREKMRTLSGEINQAYDEIRYAKQPLTAEAIKAKVEGTDEQQHSLKDLLDYHNQELGKLLSEGTMKNYYTSERFLYEFLQAKRKKKNLILAQLDYKFITDFGLFLRLRTPDKGQRPCTNNTVMKHMERLKKLIGIAIKNNWMSHDPFENFKRHMVKRDRESLDEQELQRFANAIVFAPGHLIVQDMFLFSCYTGLGYAEVCRFNLSHLSRDKDGNMWLEMTRKKTFSTTEQKFQVLLLPEALELIEKYQNHPVSLQGGVVFPFYSNQVTNRYIKLIVQAAKIEKKVSFHTARHTFATTITLENGISIESVAHMLGHASIRTTQIYAKVRMKKVANEMLALQSKMHPRVKMVG</sequence>
<dbReference type="InterPro" id="IPR011010">
    <property type="entry name" value="DNA_brk_join_enz"/>
</dbReference>